<reference evidence="1 2" key="1">
    <citation type="submission" date="2024-04" db="EMBL/GenBank/DDBJ databases">
        <authorList>
            <person name="Waldvogel A.-M."/>
            <person name="Schoenle A."/>
        </authorList>
    </citation>
    <scope>NUCLEOTIDE SEQUENCE [LARGE SCALE GENOMIC DNA]</scope>
</reference>
<organism evidence="1 2">
    <name type="scientific">Knipowitschia caucasica</name>
    <name type="common">Caucasian dwarf goby</name>
    <name type="synonym">Pomatoschistus caucasicus</name>
    <dbReference type="NCBI Taxonomy" id="637954"/>
    <lineage>
        <taxon>Eukaryota</taxon>
        <taxon>Metazoa</taxon>
        <taxon>Chordata</taxon>
        <taxon>Craniata</taxon>
        <taxon>Vertebrata</taxon>
        <taxon>Euteleostomi</taxon>
        <taxon>Actinopterygii</taxon>
        <taxon>Neopterygii</taxon>
        <taxon>Teleostei</taxon>
        <taxon>Neoteleostei</taxon>
        <taxon>Acanthomorphata</taxon>
        <taxon>Gobiaria</taxon>
        <taxon>Gobiiformes</taxon>
        <taxon>Gobioidei</taxon>
        <taxon>Gobiidae</taxon>
        <taxon>Gobiinae</taxon>
        <taxon>Knipowitschia</taxon>
    </lineage>
</organism>
<sequence length="122" mass="13794">MMSRAPVRHVGAAIFFSHPRLCRVCHVCRLPPCSSCAAERKRRARRRAQTQHRECRQRHRSMCVPFLHTRLQINRMDLARDAAADAADAEQEAGRCRMKPGLRAVHMSANAPHGNPAHRSAP</sequence>
<dbReference type="Proteomes" id="UP001497482">
    <property type="component" value="Chromosome 22"/>
</dbReference>
<dbReference type="AlphaFoldDB" id="A0AAV2LCE9"/>
<evidence type="ECO:0000313" key="2">
    <source>
        <dbReference type="Proteomes" id="UP001497482"/>
    </source>
</evidence>
<dbReference type="EMBL" id="OZ035844">
    <property type="protein sequence ID" value="CAL1598084.1"/>
    <property type="molecule type" value="Genomic_DNA"/>
</dbReference>
<accession>A0AAV2LCE9</accession>
<name>A0AAV2LCE9_KNICA</name>
<proteinExistence type="predicted"/>
<protein>
    <submittedName>
        <fullName evidence="1">Uncharacterized protein</fullName>
    </submittedName>
</protein>
<gene>
    <name evidence="1" type="ORF">KC01_LOCUS26524</name>
</gene>
<evidence type="ECO:0000313" key="1">
    <source>
        <dbReference type="EMBL" id="CAL1598084.1"/>
    </source>
</evidence>
<keyword evidence="2" id="KW-1185">Reference proteome</keyword>